<keyword evidence="2" id="KW-1185">Reference proteome</keyword>
<evidence type="ECO:0000313" key="2">
    <source>
        <dbReference type="Proteomes" id="UP001597560"/>
    </source>
</evidence>
<dbReference type="Proteomes" id="UP001597560">
    <property type="component" value="Unassembled WGS sequence"/>
</dbReference>
<dbReference type="EMBL" id="JBHUPA010000029">
    <property type="protein sequence ID" value="MFD2965319.1"/>
    <property type="molecule type" value="Genomic_DNA"/>
</dbReference>
<name>A0ABW6BA16_9SPHI</name>
<gene>
    <name evidence="1" type="ORF">ACFS6J_26195</name>
</gene>
<evidence type="ECO:0000313" key="1">
    <source>
        <dbReference type="EMBL" id="MFD2965319.1"/>
    </source>
</evidence>
<sequence>MISVIIFTVLLFAILWAWIAYEYQHAITISIEEEELYLNEQLKASSYGEGQRLDQ</sequence>
<organism evidence="1 2">
    <name type="scientific">Olivibacter jilunii</name>
    <dbReference type="NCBI Taxonomy" id="985016"/>
    <lineage>
        <taxon>Bacteria</taxon>
        <taxon>Pseudomonadati</taxon>
        <taxon>Bacteroidota</taxon>
        <taxon>Sphingobacteriia</taxon>
        <taxon>Sphingobacteriales</taxon>
        <taxon>Sphingobacteriaceae</taxon>
        <taxon>Olivibacter</taxon>
    </lineage>
</organism>
<dbReference type="RefSeq" id="WP_377613295.1">
    <property type="nucleotide sequence ID" value="NZ_JBHUPA010000029.1"/>
</dbReference>
<proteinExistence type="predicted"/>
<comment type="caution">
    <text evidence="1">The sequence shown here is derived from an EMBL/GenBank/DDBJ whole genome shotgun (WGS) entry which is preliminary data.</text>
</comment>
<reference evidence="2" key="1">
    <citation type="journal article" date="2019" name="Int. J. Syst. Evol. Microbiol.">
        <title>The Global Catalogue of Microorganisms (GCM) 10K type strain sequencing project: providing services to taxonomists for standard genome sequencing and annotation.</title>
        <authorList>
            <consortium name="The Broad Institute Genomics Platform"/>
            <consortium name="The Broad Institute Genome Sequencing Center for Infectious Disease"/>
            <person name="Wu L."/>
            <person name="Ma J."/>
        </authorList>
    </citation>
    <scope>NUCLEOTIDE SEQUENCE [LARGE SCALE GENOMIC DNA]</scope>
    <source>
        <strain evidence="2">KCTC 23098</strain>
    </source>
</reference>
<accession>A0ABW6BA16</accession>
<protein>
    <submittedName>
        <fullName evidence="1">Uncharacterized protein</fullName>
    </submittedName>
</protein>